<protein>
    <submittedName>
        <fullName evidence="1">Uncharacterized protein</fullName>
    </submittedName>
</protein>
<organism evidence="1 2">
    <name type="scientific">Piloderma croceum (strain F 1598)</name>
    <dbReference type="NCBI Taxonomy" id="765440"/>
    <lineage>
        <taxon>Eukaryota</taxon>
        <taxon>Fungi</taxon>
        <taxon>Dikarya</taxon>
        <taxon>Basidiomycota</taxon>
        <taxon>Agaricomycotina</taxon>
        <taxon>Agaricomycetes</taxon>
        <taxon>Agaricomycetidae</taxon>
        <taxon>Atheliales</taxon>
        <taxon>Atheliaceae</taxon>
        <taxon>Piloderma</taxon>
    </lineage>
</organism>
<dbReference type="Proteomes" id="UP000054166">
    <property type="component" value="Unassembled WGS sequence"/>
</dbReference>
<dbReference type="AlphaFoldDB" id="A0A0C3FR82"/>
<evidence type="ECO:0000313" key="1">
    <source>
        <dbReference type="EMBL" id="KIM81631.1"/>
    </source>
</evidence>
<reference evidence="2" key="2">
    <citation type="submission" date="2015-01" db="EMBL/GenBank/DDBJ databases">
        <title>Evolutionary Origins and Diversification of the Mycorrhizal Mutualists.</title>
        <authorList>
            <consortium name="DOE Joint Genome Institute"/>
            <consortium name="Mycorrhizal Genomics Consortium"/>
            <person name="Kohler A."/>
            <person name="Kuo A."/>
            <person name="Nagy L.G."/>
            <person name="Floudas D."/>
            <person name="Copeland A."/>
            <person name="Barry K.W."/>
            <person name="Cichocki N."/>
            <person name="Veneault-Fourrey C."/>
            <person name="LaButti K."/>
            <person name="Lindquist E.A."/>
            <person name="Lipzen A."/>
            <person name="Lundell T."/>
            <person name="Morin E."/>
            <person name="Murat C."/>
            <person name="Riley R."/>
            <person name="Ohm R."/>
            <person name="Sun H."/>
            <person name="Tunlid A."/>
            <person name="Henrissat B."/>
            <person name="Grigoriev I.V."/>
            <person name="Hibbett D.S."/>
            <person name="Martin F."/>
        </authorList>
    </citation>
    <scope>NUCLEOTIDE SEQUENCE [LARGE SCALE GENOMIC DNA]</scope>
    <source>
        <strain evidence="2">F 1598</strain>
    </source>
</reference>
<gene>
    <name evidence="1" type="ORF">PILCRDRAFT_498121</name>
</gene>
<sequence>MTRVLVVGRIITFCGVFETMSHMNHRGEVKGWLYACPYCYTSGCGDFVRRPFGERRLVRLCLVHTGPRIHSPLLCSWNLVTPAHHGRPSYHIRLIRTPREHLLLTVSLVM</sequence>
<keyword evidence="2" id="KW-1185">Reference proteome</keyword>
<reference evidence="1 2" key="1">
    <citation type="submission" date="2014-04" db="EMBL/GenBank/DDBJ databases">
        <authorList>
            <consortium name="DOE Joint Genome Institute"/>
            <person name="Kuo A."/>
            <person name="Tarkka M."/>
            <person name="Buscot F."/>
            <person name="Kohler A."/>
            <person name="Nagy L.G."/>
            <person name="Floudas D."/>
            <person name="Copeland A."/>
            <person name="Barry K.W."/>
            <person name="Cichocki N."/>
            <person name="Veneault-Fourrey C."/>
            <person name="LaButti K."/>
            <person name="Lindquist E.A."/>
            <person name="Lipzen A."/>
            <person name="Lundell T."/>
            <person name="Morin E."/>
            <person name="Murat C."/>
            <person name="Sun H."/>
            <person name="Tunlid A."/>
            <person name="Henrissat B."/>
            <person name="Grigoriev I.V."/>
            <person name="Hibbett D.S."/>
            <person name="Martin F."/>
            <person name="Nordberg H.P."/>
            <person name="Cantor M.N."/>
            <person name="Hua S.X."/>
        </authorList>
    </citation>
    <scope>NUCLEOTIDE SEQUENCE [LARGE SCALE GENOMIC DNA]</scope>
    <source>
        <strain evidence="1 2">F 1598</strain>
    </source>
</reference>
<dbReference type="EMBL" id="KN832998">
    <property type="protein sequence ID" value="KIM81631.1"/>
    <property type="molecule type" value="Genomic_DNA"/>
</dbReference>
<dbReference type="HOGENOM" id="CLU_2171989_0_0_1"/>
<evidence type="ECO:0000313" key="2">
    <source>
        <dbReference type="Proteomes" id="UP000054166"/>
    </source>
</evidence>
<accession>A0A0C3FR82</accession>
<dbReference type="InParanoid" id="A0A0C3FR82"/>
<proteinExistence type="predicted"/>
<name>A0A0C3FR82_PILCF</name>